<evidence type="ECO:0000313" key="2">
    <source>
        <dbReference type="Proteomes" id="UP001241758"/>
    </source>
</evidence>
<keyword evidence="2" id="KW-1185">Reference proteome</keyword>
<organism evidence="1 2">
    <name type="scientific">Actinoplanes sandaracinus</name>
    <dbReference type="NCBI Taxonomy" id="3045177"/>
    <lineage>
        <taxon>Bacteria</taxon>
        <taxon>Bacillati</taxon>
        <taxon>Actinomycetota</taxon>
        <taxon>Actinomycetes</taxon>
        <taxon>Micromonosporales</taxon>
        <taxon>Micromonosporaceae</taxon>
        <taxon>Actinoplanes</taxon>
    </lineage>
</organism>
<dbReference type="RefSeq" id="WP_282764995.1">
    <property type="nucleotide sequence ID" value="NZ_JASCTH010000027.1"/>
</dbReference>
<gene>
    <name evidence="1" type="ORF">QLQ12_34675</name>
</gene>
<comment type="caution">
    <text evidence="1">The sequence shown here is derived from an EMBL/GenBank/DDBJ whole genome shotgun (WGS) entry which is preliminary data.</text>
</comment>
<name>A0ABT6WVJ7_9ACTN</name>
<dbReference type="Proteomes" id="UP001241758">
    <property type="component" value="Unassembled WGS sequence"/>
</dbReference>
<proteinExistence type="predicted"/>
<protein>
    <submittedName>
        <fullName evidence="1">Uncharacterized protein</fullName>
    </submittedName>
</protein>
<reference evidence="1 2" key="1">
    <citation type="submission" date="2023-05" db="EMBL/GenBank/DDBJ databases">
        <title>Actinoplanes sp. NEAU-A12 genome sequencing.</title>
        <authorList>
            <person name="Wang Z.-S."/>
        </authorList>
    </citation>
    <scope>NUCLEOTIDE SEQUENCE [LARGE SCALE GENOMIC DNA]</scope>
    <source>
        <strain evidence="1 2">NEAU-A12</strain>
    </source>
</reference>
<evidence type="ECO:0000313" key="1">
    <source>
        <dbReference type="EMBL" id="MDI6103772.1"/>
    </source>
</evidence>
<dbReference type="EMBL" id="JASCTH010000027">
    <property type="protein sequence ID" value="MDI6103772.1"/>
    <property type="molecule type" value="Genomic_DNA"/>
</dbReference>
<sequence>MLLGRQGRLDEVFTLLQPYLTEWFLVSALVEATADGDRDERVINLLEDLVKAMERQPEGWRGEPQNAAQSLVTVLERQGRRVRRGPVNEIKQLADLLPKDGRESELRDLVAGEGLDLATSGSGVAADGREC</sequence>
<accession>A0ABT6WVJ7</accession>